<sequence>MLSSSTTPSPDPKDYRLFELAENVVGEGGYGIVYHEDKQRRNLKMKLKQLVDVYGGDDLQAWLGHWRPWVRVHQTETCSINGSNSRTVDLVGSFKSAEFEVK</sequence>
<evidence type="ECO:0000313" key="1">
    <source>
        <dbReference type="EMBL" id="KAD4180385.1"/>
    </source>
</evidence>
<protein>
    <submittedName>
        <fullName evidence="1">Uncharacterized protein</fullName>
    </submittedName>
</protein>
<keyword evidence="2" id="KW-1185">Reference proteome</keyword>
<dbReference type="Proteomes" id="UP000326396">
    <property type="component" value="Linkage Group LG4"/>
</dbReference>
<evidence type="ECO:0000313" key="2">
    <source>
        <dbReference type="Proteomes" id="UP000326396"/>
    </source>
</evidence>
<proteinExistence type="predicted"/>
<name>A0A5N6N3T9_9ASTR</name>
<dbReference type="EMBL" id="SZYD01000014">
    <property type="protein sequence ID" value="KAD4180385.1"/>
    <property type="molecule type" value="Genomic_DNA"/>
</dbReference>
<reference evidence="1 2" key="1">
    <citation type="submission" date="2019-05" db="EMBL/GenBank/DDBJ databases">
        <title>Mikania micrantha, genome provides insights into the molecular mechanism of rapid growth.</title>
        <authorList>
            <person name="Liu B."/>
        </authorList>
    </citation>
    <scope>NUCLEOTIDE SEQUENCE [LARGE SCALE GENOMIC DNA]</scope>
    <source>
        <strain evidence="1">NLD-2019</strain>
        <tissue evidence="1">Leaf</tissue>
    </source>
</reference>
<accession>A0A5N6N3T9</accession>
<gene>
    <name evidence="1" type="ORF">E3N88_28976</name>
</gene>
<organism evidence="1 2">
    <name type="scientific">Mikania micrantha</name>
    <name type="common">bitter vine</name>
    <dbReference type="NCBI Taxonomy" id="192012"/>
    <lineage>
        <taxon>Eukaryota</taxon>
        <taxon>Viridiplantae</taxon>
        <taxon>Streptophyta</taxon>
        <taxon>Embryophyta</taxon>
        <taxon>Tracheophyta</taxon>
        <taxon>Spermatophyta</taxon>
        <taxon>Magnoliopsida</taxon>
        <taxon>eudicotyledons</taxon>
        <taxon>Gunneridae</taxon>
        <taxon>Pentapetalae</taxon>
        <taxon>asterids</taxon>
        <taxon>campanulids</taxon>
        <taxon>Asterales</taxon>
        <taxon>Asteraceae</taxon>
        <taxon>Asteroideae</taxon>
        <taxon>Heliantheae alliance</taxon>
        <taxon>Eupatorieae</taxon>
        <taxon>Mikania</taxon>
    </lineage>
</organism>
<dbReference type="OrthoDB" id="1749798at2759"/>
<comment type="caution">
    <text evidence="1">The sequence shown here is derived from an EMBL/GenBank/DDBJ whole genome shotgun (WGS) entry which is preliminary data.</text>
</comment>
<dbReference type="AlphaFoldDB" id="A0A5N6N3T9"/>